<reference evidence="1" key="2">
    <citation type="journal article" date="2023" name="Proc. Natl. Acad. Sci. U.S.A.">
        <title>A global phylogenomic analysis of the shiitake genus Lentinula.</title>
        <authorList>
            <person name="Sierra-Patev S."/>
            <person name="Min B."/>
            <person name="Naranjo-Ortiz M."/>
            <person name="Looney B."/>
            <person name="Konkel Z."/>
            <person name="Slot J.C."/>
            <person name="Sakamoto Y."/>
            <person name="Steenwyk J.L."/>
            <person name="Rokas A."/>
            <person name="Carro J."/>
            <person name="Camarero S."/>
            <person name="Ferreira P."/>
            <person name="Molpeceres G."/>
            <person name="Ruiz-Duenas F.J."/>
            <person name="Serrano A."/>
            <person name="Henrissat B."/>
            <person name="Drula E."/>
            <person name="Hughes K.W."/>
            <person name="Mata J.L."/>
            <person name="Ishikawa N.K."/>
            <person name="Vargas-Isla R."/>
            <person name="Ushijima S."/>
            <person name="Smith C.A."/>
            <person name="Donoghue J."/>
            <person name="Ahrendt S."/>
            <person name="Andreopoulos W."/>
            <person name="He G."/>
            <person name="LaButti K."/>
            <person name="Lipzen A."/>
            <person name="Ng V."/>
            <person name="Riley R."/>
            <person name="Sandor L."/>
            <person name="Barry K."/>
            <person name="Martinez A.T."/>
            <person name="Xiao Y."/>
            <person name="Gibbons J.G."/>
            <person name="Terashima K."/>
            <person name="Grigoriev I.V."/>
            <person name="Hibbett D."/>
        </authorList>
    </citation>
    <scope>NUCLEOTIDE SEQUENCE</scope>
    <source>
        <strain evidence="1">ET3784</strain>
    </source>
</reference>
<reference evidence="1" key="1">
    <citation type="submission" date="2022-08" db="EMBL/GenBank/DDBJ databases">
        <authorList>
            <consortium name="DOE Joint Genome Institute"/>
            <person name="Min B."/>
            <person name="Sierra-Patev S."/>
            <person name="Naranjo-Ortiz M."/>
            <person name="Looney B."/>
            <person name="Konkel Z."/>
            <person name="Slot J.C."/>
            <person name="Sakamoto Y."/>
            <person name="Steenwyk J.L."/>
            <person name="Rokas A."/>
            <person name="Carro J."/>
            <person name="Camarero S."/>
            <person name="Ferreira P."/>
            <person name="Molpeceres G."/>
            <person name="Ruiz-duenas F.J."/>
            <person name="Serrano A."/>
            <person name="Henrissat B."/>
            <person name="Drula E."/>
            <person name="Hughes K.W."/>
            <person name="Mata J.L."/>
            <person name="Ishikawa N.K."/>
            <person name="Vargas-Isla R."/>
            <person name="Ushijima S."/>
            <person name="Smith C.A."/>
            <person name="Ahrendt S."/>
            <person name="Andreopoulos W."/>
            <person name="He G."/>
            <person name="LaButti K."/>
            <person name="Lipzen A."/>
            <person name="Ng V."/>
            <person name="Riley R."/>
            <person name="Sandor L."/>
            <person name="Barry K."/>
            <person name="Martinez A.T."/>
            <person name="Xiao Y."/>
            <person name="Gibbons J.G."/>
            <person name="Terashima K."/>
            <person name="Hibbett D.S."/>
            <person name="Grigoriev I.V."/>
        </authorList>
    </citation>
    <scope>NUCLEOTIDE SEQUENCE</scope>
    <source>
        <strain evidence="1">ET3784</strain>
    </source>
</reference>
<gene>
    <name evidence="1" type="ORF">DFJ43DRAFT_992367</name>
</gene>
<dbReference type="EMBL" id="JANVFO010000011">
    <property type="protein sequence ID" value="KAJ3735132.1"/>
    <property type="molecule type" value="Genomic_DNA"/>
</dbReference>
<dbReference type="AlphaFoldDB" id="A0AA38JMR9"/>
<organism evidence="1 2">
    <name type="scientific">Lentinula guzmanii</name>
    <dbReference type="NCBI Taxonomy" id="2804957"/>
    <lineage>
        <taxon>Eukaryota</taxon>
        <taxon>Fungi</taxon>
        <taxon>Dikarya</taxon>
        <taxon>Basidiomycota</taxon>
        <taxon>Agaricomycotina</taxon>
        <taxon>Agaricomycetes</taxon>
        <taxon>Agaricomycetidae</taxon>
        <taxon>Agaricales</taxon>
        <taxon>Marasmiineae</taxon>
        <taxon>Omphalotaceae</taxon>
        <taxon>Lentinula</taxon>
    </lineage>
</organism>
<accession>A0AA38JMR9</accession>
<protein>
    <submittedName>
        <fullName evidence="1">Uncharacterized protein</fullName>
    </submittedName>
</protein>
<sequence>MSIQARIPPALAALHNFILQFDPTDIEDFLRNLDVLDGEPDADHYSSDIYGQLANNVPSQEEKEEAEKRRNEIAESMWVQYQHWLLNNEILDSTV</sequence>
<dbReference type="Proteomes" id="UP001176059">
    <property type="component" value="Unassembled WGS sequence"/>
</dbReference>
<keyword evidence="2" id="KW-1185">Reference proteome</keyword>
<proteinExistence type="predicted"/>
<name>A0AA38JMR9_9AGAR</name>
<evidence type="ECO:0000313" key="2">
    <source>
        <dbReference type="Proteomes" id="UP001176059"/>
    </source>
</evidence>
<comment type="caution">
    <text evidence="1">The sequence shown here is derived from an EMBL/GenBank/DDBJ whole genome shotgun (WGS) entry which is preliminary data.</text>
</comment>
<evidence type="ECO:0000313" key="1">
    <source>
        <dbReference type="EMBL" id="KAJ3735132.1"/>
    </source>
</evidence>